<reference evidence="1 2" key="1">
    <citation type="submission" date="2019-08" db="EMBL/GenBank/DDBJ databases">
        <title>The genome sequence of a newly discovered highly antifungal drug resistant Aspergillus species, Aspergillus tanneri NIH 1004.</title>
        <authorList>
            <person name="Mounaud S."/>
            <person name="Singh I."/>
            <person name="Joardar V."/>
            <person name="Pakala S."/>
            <person name="Pakala S."/>
            <person name="Venepally P."/>
            <person name="Chung J.K."/>
            <person name="Losada L."/>
            <person name="Nierman W.C."/>
        </authorList>
    </citation>
    <scope>NUCLEOTIDE SEQUENCE [LARGE SCALE GENOMIC DNA]</scope>
    <source>
        <strain evidence="1 2">NIH1004</strain>
    </source>
</reference>
<comment type="caution">
    <text evidence="1">The sequence shown here is derived from an EMBL/GenBank/DDBJ whole genome shotgun (WGS) entry which is preliminary data.</text>
</comment>
<gene>
    <name evidence="1" type="ORF">ATNIH1004_001883</name>
</gene>
<dbReference type="AlphaFoldDB" id="A0A5M9M3U2"/>
<dbReference type="Proteomes" id="UP000324241">
    <property type="component" value="Unassembled WGS sequence"/>
</dbReference>
<accession>A0A5M9M3U2</accession>
<dbReference type="EMBL" id="QUQM01000010">
    <property type="protein sequence ID" value="KAA8641418.1"/>
    <property type="molecule type" value="Genomic_DNA"/>
</dbReference>
<evidence type="ECO:0000313" key="1">
    <source>
        <dbReference type="EMBL" id="KAA8641418.1"/>
    </source>
</evidence>
<protein>
    <submittedName>
        <fullName evidence="1">Uncharacterized protein</fullName>
    </submittedName>
</protein>
<sequence length="108" mass="13322">MGIRRVLMPWQPSAKVVSNTMEFDYFKELKKMNEELEELHQKAKPKSKPRQGTLDERVFTREWKLRPEWEARKVKVKTKLGWEWIFVNKETREEIDEVDMFRQRRNLQ</sequence>
<name>A0A5M9M3U2_9EURO</name>
<evidence type="ECO:0000313" key="2">
    <source>
        <dbReference type="Proteomes" id="UP000324241"/>
    </source>
</evidence>
<dbReference type="RefSeq" id="XP_033420780.1">
    <property type="nucleotide sequence ID" value="XM_033566578.1"/>
</dbReference>
<proteinExistence type="predicted"/>
<organism evidence="1 2">
    <name type="scientific">Aspergillus tanneri</name>
    <dbReference type="NCBI Taxonomy" id="1220188"/>
    <lineage>
        <taxon>Eukaryota</taxon>
        <taxon>Fungi</taxon>
        <taxon>Dikarya</taxon>
        <taxon>Ascomycota</taxon>
        <taxon>Pezizomycotina</taxon>
        <taxon>Eurotiomycetes</taxon>
        <taxon>Eurotiomycetidae</taxon>
        <taxon>Eurotiales</taxon>
        <taxon>Aspergillaceae</taxon>
        <taxon>Aspergillus</taxon>
        <taxon>Aspergillus subgen. Circumdati</taxon>
    </lineage>
</organism>
<dbReference type="GeneID" id="54324585"/>